<dbReference type="InterPro" id="IPR018200">
    <property type="entry name" value="USP_CS"/>
</dbReference>
<dbReference type="OrthoDB" id="265776at2759"/>
<dbReference type="PROSITE" id="PS00972">
    <property type="entry name" value="USP_1"/>
    <property type="match status" value="1"/>
</dbReference>
<sequence>MDRDNLLFCDVTSGPSEENHVDSEPDNIEVLCQLPQLNNSFENLEEELGKKGLPSHVAGHSDRPLEVMGIENTWSEENAFVTAPSGDFPIPLPPPGGFDDIACLDAAPEQGPFPDPDLGTLFSSESEVQEDVTAVCGNLQTSNKTVCSVATLFSYNKMFSQLLVQTCTAVPRAAAFSSRDVICVIDSAACPGVCGLRNLGNTCFMASGLQCLAAAPPLVQSFLSRPSAEKENMHSLTDQFASLLQKMWSGKYRVLRPVEFKQALGLSK</sequence>
<reference evidence="5" key="1">
    <citation type="submission" date="2020-01" db="EMBL/GenBank/DDBJ databases">
        <title>Draft genome sequence of the Termite Coptotermes fromosanus.</title>
        <authorList>
            <person name="Itakura S."/>
            <person name="Yosikawa Y."/>
            <person name="Umezawa K."/>
        </authorList>
    </citation>
    <scope>NUCLEOTIDE SEQUENCE [LARGE SCALE GENOMIC DNA]</scope>
</reference>
<dbReference type="InParanoid" id="A0A6L2PNS9"/>
<accession>A0A6L2PNS9</accession>
<dbReference type="InterPro" id="IPR028889">
    <property type="entry name" value="USP"/>
</dbReference>
<protein>
    <recommendedName>
        <fullName evidence="2">ubiquitinyl hydrolase 1</fullName>
        <ecNumber evidence="2">3.4.19.12</ecNumber>
    </recommendedName>
</protein>
<name>A0A6L2PNS9_COPFO</name>
<evidence type="ECO:0000259" key="3">
    <source>
        <dbReference type="PROSITE" id="PS50235"/>
    </source>
</evidence>
<comment type="catalytic activity">
    <reaction evidence="1">
        <text>Thiol-dependent hydrolysis of ester, thioester, amide, peptide and isopeptide bonds formed by the C-terminal Gly of ubiquitin (a 76-residue protein attached to proteins as an intracellular targeting signal).</text>
        <dbReference type="EC" id="3.4.19.12"/>
    </reaction>
</comment>
<evidence type="ECO:0000256" key="2">
    <source>
        <dbReference type="ARBA" id="ARBA00012759"/>
    </source>
</evidence>
<dbReference type="Proteomes" id="UP000502823">
    <property type="component" value="Unassembled WGS sequence"/>
</dbReference>
<dbReference type="Gene3D" id="3.90.70.10">
    <property type="entry name" value="Cysteine proteinases"/>
    <property type="match status" value="1"/>
</dbReference>
<dbReference type="EC" id="3.4.19.12" evidence="2"/>
<dbReference type="PANTHER" id="PTHR21646">
    <property type="entry name" value="UBIQUITIN CARBOXYL-TERMINAL HYDROLASE"/>
    <property type="match status" value="1"/>
</dbReference>
<evidence type="ECO:0000313" key="4">
    <source>
        <dbReference type="EMBL" id="GFG34269.1"/>
    </source>
</evidence>
<comment type="caution">
    <text evidence="4">The sequence shown here is derived from an EMBL/GenBank/DDBJ whole genome shotgun (WGS) entry which is preliminary data.</text>
</comment>
<proteinExistence type="predicted"/>
<evidence type="ECO:0000313" key="5">
    <source>
        <dbReference type="Proteomes" id="UP000502823"/>
    </source>
</evidence>
<dbReference type="InterPro" id="IPR050185">
    <property type="entry name" value="Ub_carboxyl-term_hydrolase"/>
</dbReference>
<feature type="domain" description="USP" evidence="3">
    <location>
        <begin position="194"/>
        <end position="268"/>
    </location>
</feature>
<dbReference type="PROSITE" id="PS50235">
    <property type="entry name" value="USP_3"/>
    <property type="match status" value="1"/>
</dbReference>
<dbReference type="InterPro" id="IPR038765">
    <property type="entry name" value="Papain-like_cys_pep_sf"/>
</dbReference>
<dbReference type="SUPFAM" id="SSF54001">
    <property type="entry name" value="Cysteine proteinases"/>
    <property type="match status" value="1"/>
</dbReference>
<keyword evidence="5" id="KW-1185">Reference proteome</keyword>
<dbReference type="GO" id="GO:0004843">
    <property type="term" value="F:cysteine-type deubiquitinase activity"/>
    <property type="evidence" value="ECO:0007669"/>
    <property type="project" value="UniProtKB-EC"/>
</dbReference>
<evidence type="ECO:0000256" key="1">
    <source>
        <dbReference type="ARBA" id="ARBA00000707"/>
    </source>
</evidence>
<dbReference type="InterPro" id="IPR001394">
    <property type="entry name" value="Peptidase_C19_UCH"/>
</dbReference>
<dbReference type="PANTHER" id="PTHR21646:SF35">
    <property type="match status" value="1"/>
</dbReference>
<gene>
    <name evidence="4" type="ORF">Cfor_07215</name>
</gene>
<dbReference type="GO" id="GO:0016579">
    <property type="term" value="P:protein deubiquitination"/>
    <property type="evidence" value="ECO:0007669"/>
    <property type="project" value="InterPro"/>
</dbReference>
<dbReference type="Pfam" id="PF00443">
    <property type="entry name" value="UCH"/>
    <property type="match status" value="1"/>
</dbReference>
<dbReference type="EMBL" id="BLKM01000472">
    <property type="protein sequence ID" value="GFG34269.1"/>
    <property type="molecule type" value="Genomic_DNA"/>
</dbReference>
<organism evidence="4 5">
    <name type="scientific">Coptotermes formosanus</name>
    <name type="common">Formosan subterranean termite</name>
    <dbReference type="NCBI Taxonomy" id="36987"/>
    <lineage>
        <taxon>Eukaryota</taxon>
        <taxon>Metazoa</taxon>
        <taxon>Ecdysozoa</taxon>
        <taxon>Arthropoda</taxon>
        <taxon>Hexapoda</taxon>
        <taxon>Insecta</taxon>
        <taxon>Pterygota</taxon>
        <taxon>Neoptera</taxon>
        <taxon>Polyneoptera</taxon>
        <taxon>Dictyoptera</taxon>
        <taxon>Blattodea</taxon>
        <taxon>Blattoidea</taxon>
        <taxon>Termitoidae</taxon>
        <taxon>Rhinotermitidae</taxon>
        <taxon>Coptotermes</taxon>
    </lineage>
</organism>
<dbReference type="AlphaFoldDB" id="A0A6L2PNS9"/>